<evidence type="ECO:0000256" key="5">
    <source>
        <dbReference type="ARBA" id="ARBA00022989"/>
    </source>
</evidence>
<sequence>MWLRGAVWNVYTSRMASAVRLICLCLILNSLLGLTTAYSTEHELRVGEKVTTLRRIDKALEIYCYPPQPKQIIHLWRTVSVSVSIPSDKYESYVGSAVADVREQYESDQSYFKFNIFSSKNQKIMLHPFNGSCLGIYTDAAYRVDFWKVLMLAGGITLFGLAPKLSHNVFFYYLCGMTVGVFASVLLILFIFSKLLPRKPAMVMFLVGGWTVSVYLLQLLWSNLNFILLEYPSFVIGYTSLASFISFVICYRFGPVTDPRSKNLIKWTLQVVSLGLIFFSSERKRFPPKVRLLSESEFIEEGVVETKKALHHLRKHCSSPECNTWKTVLRLKDPLRFASFIEGSPHISDDEILNYERDSEVTLTELLTEESESESEIE</sequence>
<evidence type="ECO:0000256" key="6">
    <source>
        <dbReference type="ARBA" id="ARBA00023136"/>
    </source>
</evidence>
<comment type="caution">
    <text evidence="10">The sequence shown here is derived from an EMBL/GenBank/DDBJ whole genome shotgun (WGS) entry which is preliminary data.</text>
</comment>
<feature type="transmembrane region" description="Helical" evidence="8">
    <location>
        <begin position="264"/>
        <end position="281"/>
    </location>
</feature>
<keyword evidence="11" id="KW-1185">Reference proteome</keyword>
<feature type="transmembrane region" description="Helical" evidence="8">
    <location>
        <begin position="170"/>
        <end position="191"/>
    </location>
</feature>
<reference evidence="10" key="1">
    <citation type="submission" date="2013-04" db="EMBL/GenBank/DDBJ databases">
        <authorList>
            <person name="Qu J."/>
            <person name="Murali S.C."/>
            <person name="Bandaranaike D."/>
            <person name="Bellair M."/>
            <person name="Blankenburg K."/>
            <person name="Chao H."/>
            <person name="Dinh H."/>
            <person name="Doddapaneni H."/>
            <person name="Downs B."/>
            <person name="Dugan-Rocha S."/>
            <person name="Elkadiri S."/>
            <person name="Gnanaolivu R.D."/>
            <person name="Hernandez B."/>
            <person name="Javaid M."/>
            <person name="Jayaseelan J.C."/>
            <person name="Lee S."/>
            <person name="Li M."/>
            <person name="Ming W."/>
            <person name="Munidasa M."/>
            <person name="Muniz J."/>
            <person name="Nguyen L."/>
            <person name="Ongeri F."/>
            <person name="Osuji N."/>
            <person name="Pu L.-L."/>
            <person name="Puazo M."/>
            <person name="Qu C."/>
            <person name="Quiroz J."/>
            <person name="Raj R."/>
            <person name="Weissenberger G."/>
            <person name="Xin Y."/>
            <person name="Zou X."/>
            <person name="Han Y."/>
            <person name="Richards S."/>
            <person name="Worley K."/>
            <person name="Muzny D."/>
            <person name="Gibbs R."/>
        </authorList>
    </citation>
    <scope>NUCLEOTIDE SEQUENCE</scope>
    <source>
        <strain evidence="10">Sampled in the wild</strain>
    </source>
</reference>
<gene>
    <name evidence="10" type="ORF">J437_LFUL002328</name>
</gene>
<dbReference type="Pfam" id="PF10225">
    <property type="entry name" value="NEMP"/>
    <property type="match status" value="1"/>
</dbReference>
<evidence type="ECO:0000256" key="2">
    <source>
        <dbReference type="ARBA" id="ARBA00005748"/>
    </source>
</evidence>
<feature type="transmembrane region" description="Helical" evidence="8">
    <location>
        <begin position="203"/>
        <end position="221"/>
    </location>
</feature>
<dbReference type="GO" id="GO:0005637">
    <property type="term" value="C:nuclear inner membrane"/>
    <property type="evidence" value="ECO:0007669"/>
    <property type="project" value="UniProtKB-SubCell"/>
</dbReference>
<evidence type="ECO:0000256" key="9">
    <source>
        <dbReference type="SAM" id="SignalP"/>
    </source>
</evidence>
<keyword evidence="5 8" id="KW-1133">Transmembrane helix</keyword>
<organism evidence="10 11">
    <name type="scientific">Ladona fulva</name>
    <name type="common">Scarce chaser dragonfly</name>
    <name type="synonym">Libellula fulva</name>
    <dbReference type="NCBI Taxonomy" id="123851"/>
    <lineage>
        <taxon>Eukaryota</taxon>
        <taxon>Metazoa</taxon>
        <taxon>Ecdysozoa</taxon>
        <taxon>Arthropoda</taxon>
        <taxon>Hexapoda</taxon>
        <taxon>Insecta</taxon>
        <taxon>Pterygota</taxon>
        <taxon>Palaeoptera</taxon>
        <taxon>Odonata</taxon>
        <taxon>Epiprocta</taxon>
        <taxon>Anisoptera</taxon>
        <taxon>Libelluloidea</taxon>
        <taxon>Libellulidae</taxon>
        <taxon>Ladona</taxon>
    </lineage>
</organism>
<feature type="chain" id="PRO_5035474383" description="Nuclear envelope integral membrane protein 1" evidence="9">
    <location>
        <begin position="38"/>
        <end position="378"/>
    </location>
</feature>
<comment type="subcellular location">
    <subcellularLocation>
        <location evidence="1">Nucleus inner membrane</location>
        <topology evidence="1">Multi-pass membrane protein</topology>
        <orientation evidence="1">Nucleoplasmic side</orientation>
    </subcellularLocation>
</comment>
<dbReference type="EMBL" id="KZ308437">
    <property type="protein sequence ID" value="KAG8229604.1"/>
    <property type="molecule type" value="Genomic_DNA"/>
</dbReference>
<evidence type="ECO:0000256" key="8">
    <source>
        <dbReference type="SAM" id="Phobius"/>
    </source>
</evidence>
<accession>A0A8K0K8P7</accession>
<keyword evidence="4 9" id="KW-0732">Signal</keyword>
<feature type="transmembrane region" description="Helical" evidence="8">
    <location>
        <begin position="233"/>
        <end position="252"/>
    </location>
</feature>
<evidence type="ECO:0000256" key="4">
    <source>
        <dbReference type="ARBA" id="ARBA00022729"/>
    </source>
</evidence>
<dbReference type="PANTHER" id="PTHR13598:SF1">
    <property type="entry name" value="AT07567P-RELATED"/>
    <property type="match status" value="1"/>
</dbReference>
<dbReference type="AlphaFoldDB" id="A0A8K0K8P7"/>
<dbReference type="PANTHER" id="PTHR13598">
    <property type="entry name" value="AT07567P-RELATED"/>
    <property type="match status" value="1"/>
</dbReference>
<evidence type="ECO:0000313" key="11">
    <source>
        <dbReference type="Proteomes" id="UP000792457"/>
    </source>
</evidence>
<name>A0A8K0K8P7_LADFU</name>
<reference evidence="10" key="2">
    <citation type="submission" date="2017-10" db="EMBL/GenBank/DDBJ databases">
        <title>Ladona fulva Genome sequencing and assembly.</title>
        <authorList>
            <person name="Murali S."/>
            <person name="Richards S."/>
            <person name="Bandaranaike D."/>
            <person name="Bellair M."/>
            <person name="Blankenburg K."/>
            <person name="Chao H."/>
            <person name="Dinh H."/>
            <person name="Doddapaneni H."/>
            <person name="Dugan-Rocha S."/>
            <person name="Elkadiri S."/>
            <person name="Gnanaolivu R."/>
            <person name="Hernandez B."/>
            <person name="Skinner E."/>
            <person name="Javaid M."/>
            <person name="Lee S."/>
            <person name="Li M."/>
            <person name="Ming W."/>
            <person name="Munidasa M."/>
            <person name="Muniz J."/>
            <person name="Nguyen L."/>
            <person name="Hughes D."/>
            <person name="Osuji N."/>
            <person name="Pu L.-L."/>
            <person name="Puazo M."/>
            <person name="Qu C."/>
            <person name="Quiroz J."/>
            <person name="Raj R."/>
            <person name="Weissenberger G."/>
            <person name="Xin Y."/>
            <person name="Zou X."/>
            <person name="Han Y."/>
            <person name="Worley K."/>
            <person name="Muzny D."/>
            <person name="Gibbs R."/>
        </authorList>
    </citation>
    <scope>NUCLEOTIDE SEQUENCE</scope>
    <source>
        <strain evidence="10">Sampled in the wild</strain>
    </source>
</reference>
<evidence type="ECO:0000256" key="3">
    <source>
        <dbReference type="ARBA" id="ARBA00022692"/>
    </source>
</evidence>
<protein>
    <recommendedName>
        <fullName evidence="12">Nuclear envelope integral membrane protein 1</fullName>
    </recommendedName>
</protein>
<dbReference type="Proteomes" id="UP000792457">
    <property type="component" value="Unassembled WGS sequence"/>
</dbReference>
<evidence type="ECO:0008006" key="12">
    <source>
        <dbReference type="Google" id="ProtNLM"/>
    </source>
</evidence>
<comment type="similarity">
    <text evidence="2">Belongs to the NEMP family.</text>
</comment>
<evidence type="ECO:0000313" key="10">
    <source>
        <dbReference type="EMBL" id="KAG8229604.1"/>
    </source>
</evidence>
<keyword evidence="3 8" id="KW-0812">Transmembrane</keyword>
<dbReference type="OrthoDB" id="509138at2759"/>
<proteinExistence type="inferred from homology"/>
<dbReference type="InterPro" id="IPR019358">
    <property type="entry name" value="NEMP_fam"/>
</dbReference>
<feature type="signal peptide" evidence="9">
    <location>
        <begin position="1"/>
        <end position="37"/>
    </location>
</feature>
<keyword evidence="7" id="KW-0539">Nucleus</keyword>
<evidence type="ECO:0000256" key="1">
    <source>
        <dbReference type="ARBA" id="ARBA00004575"/>
    </source>
</evidence>
<keyword evidence="6 8" id="KW-0472">Membrane</keyword>
<evidence type="ECO:0000256" key="7">
    <source>
        <dbReference type="ARBA" id="ARBA00023242"/>
    </source>
</evidence>